<sequence>MTGITLQEGQAELPTTRSTPSYWHREPSRRLLGHRTTARVPAEADVVVVGSGITGAFAARRLAEAGRAVLMLEAREACWGATGRNGGHCQPGVWTNKPDVARFELATFHQLASLIADNDIACDWQVVGGVHALSSPAELDVARRQLRRLQKHGDLRDKAVLVERAAALAKLRIPEAVGAVYQPVAAKCWPYKLVAWVLETLLGEHGAGGRFNLQTSTPVLHLQRPSSSSSSSSSSSWILHTPRGQVAARHVVLATNAYTSHLVPRMTGLIVPVRGQVCALEPPRGAVLLPHNYTWVAGGTDDYLIQRDGDDKALILGGERSTVAGGQEGISRDDEVDPVVGLNLRRALGSALKLRPGSAEEAPELEATHEWTGIMGYSRDRHPWVGAEEAAGGLWISAGYTGHGMPVAARCGVAVADMILGGRGGVAVPDEFVVSVQRAARARLMELPRTMMDGLELLEE</sequence>
<feature type="compositionally biased region" description="Polar residues" evidence="1">
    <location>
        <begin position="1"/>
        <end position="21"/>
    </location>
</feature>
<dbReference type="AlphaFoldDB" id="A0A9P8SF35"/>
<dbReference type="InterPro" id="IPR036188">
    <property type="entry name" value="FAD/NAD-bd_sf"/>
</dbReference>
<dbReference type="GeneID" id="68358570"/>
<dbReference type="RefSeq" id="XP_044717172.1">
    <property type="nucleotide sequence ID" value="XM_044867912.1"/>
</dbReference>
<dbReference type="PANTHER" id="PTHR13847">
    <property type="entry name" value="SARCOSINE DEHYDROGENASE-RELATED"/>
    <property type="match status" value="1"/>
</dbReference>
<gene>
    <name evidence="3" type="ORF">HRG_09441</name>
</gene>
<evidence type="ECO:0000313" key="3">
    <source>
        <dbReference type="EMBL" id="KAH0959659.1"/>
    </source>
</evidence>
<protein>
    <submittedName>
        <fullName evidence="3">FAD dependent oxidoreductase domain-containing protein</fullName>
    </submittedName>
</protein>
<name>A0A9P8SF35_9HYPO</name>
<feature type="region of interest" description="Disordered" evidence="1">
    <location>
        <begin position="1"/>
        <end position="23"/>
    </location>
</feature>
<dbReference type="SUPFAM" id="SSF51905">
    <property type="entry name" value="FAD/NAD(P)-binding domain"/>
    <property type="match status" value="1"/>
</dbReference>
<proteinExistence type="predicted"/>
<feature type="domain" description="FAD dependent oxidoreductase" evidence="2">
    <location>
        <begin position="45"/>
        <end position="418"/>
    </location>
</feature>
<dbReference type="OrthoDB" id="429143at2759"/>
<keyword evidence="4" id="KW-1185">Reference proteome</keyword>
<dbReference type="InterPro" id="IPR006076">
    <property type="entry name" value="FAD-dep_OxRdtase"/>
</dbReference>
<organism evidence="3 4">
    <name type="scientific">Hirsutella rhossiliensis</name>
    <dbReference type="NCBI Taxonomy" id="111463"/>
    <lineage>
        <taxon>Eukaryota</taxon>
        <taxon>Fungi</taxon>
        <taxon>Dikarya</taxon>
        <taxon>Ascomycota</taxon>
        <taxon>Pezizomycotina</taxon>
        <taxon>Sordariomycetes</taxon>
        <taxon>Hypocreomycetidae</taxon>
        <taxon>Hypocreales</taxon>
        <taxon>Ophiocordycipitaceae</taxon>
        <taxon>Hirsutella</taxon>
    </lineage>
</organism>
<dbReference type="Gene3D" id="3.50.50.60">
    <property type="entry name" value="FAD/NAD(P)-binding domain"/>
    <property type="match status" value="1"/>
</dbReference>
<dbReference type="Pfam" id="PF01266">
    <property type="entry name" value="DAO"/>
    <property type="match status" value="1"/>
</dbReference>
<dbReference type="GO" id="GO:0005737">
    <property type="term" value="C:cytoplasm"/>
    <property type="evidence" value="ECO:0007669"/>
    <property type="project" value="TreeGrafter"/>
</dbReference>
<evidence type="ECO:0000313" key="4">
    <source>
        <dbReference type="Proteomes" id="UP000824596"/>
    </source>
</evidence>
<comment type="caution">
    <text evidence="3">The sequence shown here is derived from an EMBL/GenBank/DDBJ whole genome shotgun (WGS) entry which is preliminary data.</text>
</comment>
<accession>A0A9P8SF35</accession>
<dbReference type="PANTHER" id="PTHR13847:SF129">
    <property type="entry name" value="FAD DEPENDENT OXIDOREDUCTASE"/>
    <property type="match status" value="1"/>
</dbReference>
<dbReference type="Proteomes" id="UP000824596">
    <property type="component" value="Unassembled WGS sequence"/>
</dbReference>
<evidence type="ECO:0000259" key="2">
    <source>
        <dbReference type="Pfam" id="PF01266"/>
    </source>
</evidence>
<reference evidence="3" key="1">
    <citation type="submission" date="2021-09" db="EMBL/GenBank/DDBJ databases">
        <title>A high-quality genome of the endoparasitic fungus Hirsutella rhossiliensis with a comparison of Hirsutella genomes reveals transposable elements contributing to genome size variation.</title>
        <authorList>
            <person name="Lin R."/>
            <person name="Jiao Y."/>
            <person name="Sun X."/>
            <person name="Ling J."/>
            <person name="Xie B."/>
            <person name="Cheng X."/>
        </authorList>
    </citation>
    <scope>NUCLEOTIDE SEQUENCE</scope>
    <source>
        <strain evidence="3">HR02</strain>
    </source>
</reference>
<evidence type="ECO:0000256" key="1">
    <source>
        <dbReference type="SAM" id="MobiDB-lite"/>
    </source>
</evidence>
<dbReference type="EMBL" id="JAIZPD010000012">
    <property type="protein sequence ID" value="KAH0959659.1"/>
    <property type="molecule type" value="Genomic_DNA"/>
</dbReference>
<dbReference type="Gene3D" id="3.30.9.10">
    <property type="entry name" value="D-Amino Acid Oxidase, subunit A, domain 2"/>
    <property type="match status" value="1"/>
</dbReference>